<feature type="compositionally biased region" description="Gly residues" evidence="1">
    <location>
        <begin position="45"/>
        <end position="58"/>
    </location>
</feature>
<accession>A0ABN9XA37</accession>
<feature type="compositionally biased region" description="Basic residues" evidence="1">
    <location>
        <begin position="229"/>
        <end position="238"/>
    </location>
</feature>
<comment type="caution">
    <text evidence="2">The sequence shown here is derived from an EMBL/GenBank/DDBJ whole genome shotgun (WGS) entry which is preliminary data.</text>
</comment>
<reference evidence="2" key="1">
    <citation type="submission" date="2023-10" db="EMBL/GenBank/DDBJ databases">
        <authorList>
            <person name="Chen Y."/>
            <person name="Shah S."/>
            <person name="Dougan E. K."/>
            <person name="Thang M."/>
            <person name="Chan C."/>
        </authorList>
    </citation>
    <scope>NUCLEOTIDE SEQUENCE [LARGE SCALE GENOMIC DNA]</scope>
</reference>
<protein>
    <submittedName>
        <fullName evidence="2">Uncharacterized protein</fullName>
    </submittedName>
</protein>
<feature type="region of interest" description="Disordered" evidence="1">
    <location>
        <begin position="202"/>
        <end position="238"/>
    </location>
</feature>
<organism evidence="2 3">
    <name type="scientific">Prorocentrum cordatum</name>
    <dbReference type="NCBI Taxonomy" id="2364126"/>
    <lineage>
        <taxon>Eukaryota</taxon>
        <taxon>Sar</taxon>
        <taxon>Alveolata</taxon>
        <taxon>Dinophyceae</taxon>
        <taxon>Prorocentrales</taxon>
        <taxon>Prorocentraceae</taxon>
        <taxon>Prorocentrum</taxon>
    </lineage>
</organism>
<feature type="compositionally biased region" description="Basic and acidic residues" evidence="1">
    <location>
        <begin position="156"/>
        <end position="169"/>
    </location>
</feature>
<feature type="region of interest" description="Disordered" evidence="1">
    <location>
        <begin position="37"/>
        <end position="186"/>
    </location>
</feature>
<sequence length="238" mass="25454">RRRPTGQRRSPAFSKRGPQERWRAGCRAAGECGGLAGLAPCAAGATGGAHEGVGGGGEASQREAASQRALALHLQGRPRAPSVRSRGRFPRSPPPSSHHPLRVAEASSGEKKEGAGTDARLRLAVRAGKARGDEGHKEVERGEREEDSEAGEQEGEEKKDDKDPLEHLAEPSAQYPYGLENPERSLEPSRNALACMTSSCADIGTLGNRPARTTKKISRPFRTMGWKGVARRMSPRVA</sequence>
<evidence type="ECO:0000256" key="1">
    <source>
        <dbReference type="SAM" id="MobiDB-lite"/>
    </source>
</evidence>
<feature type="region of interest" description="Disordered" evidence="1">
    <location>
        <begin position="1"/>
        <end position="22"/>
    </location>
</feature>
<feature type="non-terminal residue" evidence="2">
    <location>
        <position position="1"/>
    </location>
</feature>
<gene>
    <name evidence="2" type="ORF">PCOR1329_LOCUS74869</name>
</gene>
<evidence type="ECO:0000313" key="3">
    <source>
        <dbReference type="Proteomes" id="UP001189429"/>
    </source>
</evidence>
<feature type="compositionally biased region" description="Acidic residues" evidence="1">
    <location>
        <begin position="145"/>
        <end position="155"/>
    </location>
</feature>
<feature type="compositionally biased region" description="Basic and acidic residues" evidence="1">
    <location>
        <begin position="108"/>
        <end position="121"/>
    </location>
</feature>
<proteinExistence type="predicted"/>
<keyword evidence="3" id="KW-1185">Reference proteome</keyword>
<evidence type="ECO:0000313" key="2">
    <source>
        <dbReference type="EMBL" id="CAK0896387.1"/>
    </source>
</evidence>
<name>A0ABN9XA37_9DINO</name>
<dbReference type="Proteomes" id="UP001189429">
    <property type="component" value="Unassembled WGS sequence"/>
</dbReference>
<dbReference type="EMBL" id="CAUYUJ010020179">
    <property type="protein sequence ID" value="CAK0896387.1"/>
    <property type="molecule type" value="Genomic_DNA"/>
</dbReference>
<feature type="compositionally biased region" description="Basic and acidic residues" evidence="1">
    <location>
        <begin position="130"/>
        <end position="144"/>
    </location>
</feature>